<sequence>MSARVLPVLAVIALLVCASVGGVAQRGGQSSVAPQVNAPTDTYVVEQGDRCQQIEPLSTDETVESFYDYRNHETHSNGTDRMYSSYGTQDLQEDNTSLLFLHEGTDGLSLVTVNDRVDGNTTGGIATFEFVGVPHKSAWAVQDDNYTGETNMAEWYGGDGWLGASLIWAEGRTDGGAINGGLNGPFSLTVQPAFNDDAEFADADDLYDPDFHEDGEIEDWVVLSGDADDPDRATLPSLDEPVTIRTGTCDGPSITYERHGNTSGPDTEGDGITATVDGASEDDTVYLQPTAGTTDGVRFDGIEATGLPSNSTVQFESNQPDGLPESPDDVQSLGHLSVTSDDDLGDVSGTVTFSVAADLLNERGIEPDELALYERGGDGWAESETTVRDATGDSYEFTASVSSLGGFTVAPQQPSSITESPMPGFGPVVALSVIVALIGAAAIRTRRRE</sequence>
<keyword evidence="2" id="KW-0472">Membrane</keyword>
<feature type="region of interest" description="Disordered" evidence="1">
    <location>
        <begin position="303"/>
        <end position="341"/>
    </location>
</feature>
<organism evidence="3 4">
    <name type="scientific">Natrialba aegyptia DSM 13077</name>
    <dbReference type="NCBI Taxonomy" id="1227491"/>
    <lineage>
        <taxon>Archaea</taxon>
        <taxon>Methanobacteriati</taxon>
        <taxon>Methanobacteriota</taxon>
        <taxon>Stenosarchaea group</taxon>
        <taxon>Halobacteria</taxon>
        <taxon>Halobacteriales</taxon>
        <taxon>Natrialbaceae</taxon>
        <taxon>Natrialba</taxon>
    </lineage>
</organism>
<evidence type="ECO:0000256" key="2">
    <source>
        <dbReference type="SAM" id="Phobius"/>
    </source>
</evidence>
<evidence type="ECO:0008006" key="5">
    <source>
        <dbReference type="Google" id="ProtNLM"/>
    </source>
</evidence>
<dbReference type="OrthoDB" id="103676at2157"/>
<feature type="transmembrane region" description="Helical" evidence="2">
    <location>
        <begin position="424"/>
        <end position="443"/>
    </location>
</feature>
<evidence type="ECO:0000313" key="3">
    <source>
        <dbReference type="EMBL" id="ELZ09973.1"/>
    </source>
</evidence>
<name>M0BI44_9EURY</name>
<dbReference type="AlphaFoldDB" id="M0BI44"/>
<reference evidence="3 4" key="1">
    <citation type="journal article" date="2014" name="PLoS Genet.">
        <title>Phylogenetically driven sequencing of extremely halophilic archaea reveals strategies for static and dynamic osmo-response.</title>
        <authorList>
            <person name="Becker E.A."/>
            <person name="Seitzer P.M."/>
            <person name="Tritt A."/>
            <person name="Larsen D."/>
            <person name="Krusor M."/>
            <person name="Yao A.I."/>
            <person name="Wu D."/>
            <person name="Madern D."/>
            <person name="Eisen J.A."/>
            <person name="Darling A.E."/>
            <person name="Facciotti M.T."/>
        </authorList>
    </citation>
    <scope>NUCLEOTIDE SEQUENCE [LARGE SCALE GENOMIC DNA]</scope>
    <source>
        <strain evidence="3 4">DSM 13077</strain>
    </source>
</reference>
<dbReference type="EMBL" id="AOIP01000009">
    <property type="protein sequence ID" value="ELZ09973.1"/>
    <property type="molecule type" value="Genomic_DNA"/>
</dbReference>
<dbReference type="RefSeq" id="WP_006663856.1">
    <property type="nucleotide sequence ID" value="NZ_AOIP01000009.1"/>
</dbReference>
<keyword evidence="2" id="KW-1133">Transmembrane helix</keyword>
<feature type="region of interest" description="Disordered" evidence="1">
    <location>
        <begin position="246"/>
        <end position="272"/>
    </location>
</feature>
<protein>
    <recommendedName>
        <fullName evidence="5">PGF-pre-PGF domain-containing protein</fullName>
    </recommendedName>
</protein>
<keyword evidence="4" id="KW-1185">Reference proteome</keyword>
<evidence type="ECO:0000256" key="1">
    <source>
        <dbReference type="SAM" id="MobiDB-lite"/>
    </source>
</evidence>
<keyword evidence="2" id="KW-0812">Transmembrane</keyword>
<evidence type="ECO:0000313" key="4">
    <source>
        <dbReference type="Proteomes" id="UP000011591"/>
    </source>
</evidence>
<feature type="compositionally biased region" description="Polar residues" evidence="1">
    <location>
        <begin position="307"/>
        <end position="320"/>
    </location>
</feature>
<proteinExistence type="predicted"/>
<dbReference type="Proteomes" id="UP000011591">
    <property type="component" value="Unassembled WGS sequence"/>
</dbReference>
<comment type="caution">
    <text evidence="3">The sequence shown here is derived from an EMBL/GenBank/DDBJ whole genome shotgun (WGS) entry which is preliminary data.</text>
</comment>
<dbReference type="PATRIC" id="fig|1227491.4.peg.310"/>
<gene>
    <name evidence="3" type="ORF">C480_01532</name>
</gene>
<accession>M0BI44</accession>